<feature type="compositionally biased region" description="Acidic residues" evidence="1">
    <location>
        <begin position="247"/>
        <end position="257"/>
    </location>
</feature>
<organism evidence="3 4">
    <name type="scientific">Pseudocercospora fijiensis (strain CIRAD86)</name>
    <name type="common">Black leaf streak disease fungus</name>
    <name type="synonym">Mycosphaerella fijiensis</name>
    <dbReference type="NCBI Taxonomy" id="383855"/>
    <lineage>
        <taxon>Eukaryota</taxon>
        <taxon>Fungi</taxon>
        <taxon>Dikarya</taxon>
        <taxon>Ascomycota</taxon>
        <taxon>Pezizomycotina</taxon>
        <taxon>Dothideomycetes</taxon>
        <taxon>Dothideomycetidae</taxon>
        <taxon>Mycosphaerellales</taxon>
        <taxon>Mycosphaerellaceae</taxon>
        <taxon>Pseudocercospora</taxon>
    </lineage>
</organism>
<dbReference type="Proteomes" id="UP000016932">
    <property type="component" value="Unassembled WGS sequence"/>
</dbReference>
<sequence length="257" mass="27434">MSISGPTTGQLLPDSAIQRVLFITPTVHIYQIPPITSTSGFSASAWTNASRPTAQQIFTARLRILETSVESKIKVDILLEDPATGDLFAAAPYTSPAVIQQANDSSRFFAIRVVGERGMKATLGLGFEDRSPAFDFGIALVEARKVLGMDANGGVGSSREREEKLRKKMEGDLKKDFSLKEGEKIHVNIGRRGQGKQVEEANGGQQENDGAALFSIAPPPPPAAAAGKVDAFATPADTHGKTAQELGFDDGEFGEFQ</sequence>
<dbReference type="KEGG" id="pfj:MYCFIDRAFT_205110"/>
<dbReference type="eggNOG" id="KOG2500">
    <property type="taxonomic scope" value="Eukaryota"/>
</dbReference>
<dbReference type="STRING" id="383855.M2YLK4"/>
<name>M2YLK4_PSEFD</name>
<gene>
    <name evidence="3" type="ORF">MYCFIDRAFT_205110</name>
</gene>
<dbReference type="HOGENOM" id="CLU_069884_0_0_1"/>
<dbReference type="InterPro" id="IPR011993">
    <property type="entry name" value="PH-like_dom_sf"/>
</dbReference>
<accession>M2YLK4</accession>
<dbReference type="GO" id="GO:0030125">
    <property type="term" value="C:clathrin vesicle coat"/>
    <property type="evidence" value="ECO:0007669"/>
    <property type="project" value="TreeGrafter"/>
</dbReference>
<dbReference type="GeneID" id="19336351"/>
<dbReference type="SUPFAM" id="SSF50729">
    <property type="entry name" value="PH domain-like"/>
    <property type="match status" value="1"/>
</dbReference>
<dbReference type="EMBL" id="KB446563">
    <property type="protein sequence ID" value="EME78625.1"/>
    <property type="molecule type" value="Genomic_DNA"/>
</dbReference>
<proteinExistence type="predicted"/>
<dbReference type="Gene3D" id="2.30.29.30">
    <property type="entry name" value="Pleckstrin-homology domain (PH domain)/Phosphotyrosine-binding domain (PTB)"/>
    <property type="match status" value="1"/>
</dbReference>
<dbReference type="RefSeq" id="XP_007930959.1">
    <property type="nucleotide sequence ID" value="XM_007932768.1"/>
</dbReference>
<evidence type="ECO:0000259" key="2">
    <source>
        <dbReference type="Pfam" id="PF07933"/>
    </source>
</evidence>
<protein>
    <recommendedName>
        <fullName evidence="2">NECAP PHear domain-containing protein</fullName>
    </recommendedName>
</protein>
<evidence type="ECO:0000313" key="3">
    <source>
        <dbReference type="EMBL" id="EME78625.1"/>
    </source>
</evidence>
<feature type="region of interest" description="Disordered" evidence="1">
    <location>
        <begin position="191"/>
        <end position="257"/>
    </location>
</feature>
<dbReference type="Pfam" id="PF07933">
    <property type="entry name" value="DUF1681"/>
    <property type="match status" value="1"/>
</dbReference>
<feature type="domain" description="NECAP PHear" evidence="2">
    <location>
        <begin position="17"/>
        <end position="190"/>
    </location>
</feature>
<dbReference type="VEuPathDB" id="FungiDB:MYCFIDRAFT_205110"/>
<keyword evidence="4" id="KW-1185">Reference proteome</keyword>
<evidence type="ECO:0000256" key="1">
    <source>
        <dbReference type="SAM" id="MobiDB-lite"/>
    </source>
</evidence>
<dbReference type="PANTHER" id="PTHR12847">
    <property type="entry name" value="ATP-BINDING CASSETTE ABC TRANSPORTER-RELATED"/>
    <property type="match status" value="1"/>
</dbReference>
<dbReference type="InterPro" id="IPR012466">
    <property type="entry name" value="NECAP_PHear"/>
</dbReference>
<evidence type="ECO:0000313" key="4">
    <source>
        <dbReference type="Proteomes" id="UP000016932"/>
    </source>
</evidence>
<dbReference type="PANTHER" id="PTHR12847:SF9">
    <property type="entry name" value="NECAP-LIKE PROTEIN CG9132"/>
    <property type="match status" value="1"/>
</dbReference>
<dbReference type="GO" id="GO:0006897">
    <property type="term" value="P:endocytosis"/>
    <property type="evidence" value="ECO:0007669"/>
    <property type="project" value="InterPro"/>
</dbReference>
<reference evidence="3 4" key="1">
    <citation type="journal article" date="2012" name="PLoS Pathog.">
        <title>Diverse lifestyles and strategies of plant pathogenesis encoded in the genomes of eighteen Dothideomycetes fungi.</title>
        <authorList>
            <person name="Ohm R.A."/>
            <person name="Feau N."/>
            <person name="Henrissat B."/>
            <person name="Schoch C.L."/>
            <person name="Horwitz B.A."/>
            <person name="Barry K.W."/>
            <person name="Condon B.J."/>
            <person name="Copeland A.C."/>
            <person name="Dhillon B."/>
            <person name="Glaser F."/>
            <person name="Hesse C.N."/>
            <person name="Kosti I."/>
            <person name="LaButti K."/>
            <person name="Lindquist E.A."/>
            <person name="Lucas S."/>
            <person name="Salamov A.A."/>
            <person name="Bradshaw R.E."/>
            <person name="Ciuffetti L."/>
            <person name="Hamelin R.C."/>
            <person name="Kema G.H.J."/>
            <person name="Lawrence C."/>
            <person name="Scott J.A."/>
            <person name="Spatafora J.W."/>
            <person name="Turgeon B.G."/>
            <person name="de Wit P.J.G.M."/>
            <person name="Zhong S."/>
            <person name="Goodwin S.B."/>
            <person name="Grigoriev I.V."/>
        </authorList>
    </citation>
    <scope>NUCLEOTIDE SEQUENCE [LARGE SCALE GENOMIC DNA]</scope>
    <source>
        <strain evidence="3 4">CIRAD86</strain>
    </source>
</reference>
<dbReference type="OrthoDB" id="10265489at2759"/>
<dbReference type="AlphaFoldDB" id="M2YLK4"/>